<evidence type="ECO:0000256" key="1">
    <source>
        <dbReference type="ARBA" id="ARBA00000877"/>
    </source>
</evidence>
<dbReference type="EMBL" id="CP019384">
    <property type="protein sequence ID" value="QAT17114.1"/>
    <property type="molecule type" value="Genomic_DNA"/>
</dbReference>
<evidence type="ECO:0000256" key="2">
    <source>
        <dbReference type="ARBA" id="ARBA00022475"/>
    </source>
</evidence>
<evidence type="ECO:0000256" key="9">
    <source>
        <dbReference type="ARBA" id="ARBA00023136"/>
    </source>
</evidence>
<evidence type="ECO:0000256" key="3">
    <source>
        <dbReference type="ARBA" id="ARBA00022679"/>
    </source>
</evidence>
<keyword evidence="13" id="KW-1185">Reference proteome</keyword>
<dbReference type="PROSITE" id="PS51794">
    <property type="entry name" value="DAC"/>
    <property type="match status" value="1"/>
</dbReference>
<keyword evidence="4 10" id="KW-0812">Transmembrane</keyword>
<dbReference type="InterPro" id="IPR003390">
    <property type="entry name" value="DNA_integrity_scan_DisA_N"/>
</dbReference>
<dbReference type="AlphaFoldDB" id="A0A410P562"/>
<evidence type="ECO:0000313" key="12">
    <source>
        <dbReference type="EMBL" id="QAT17114.1"/>
    </source>
</evidence>
<dbReference type="SUPFAM" id="SSF143597">
    <property type="entry name" value="YojJ-like"/>
    <property type="match status" value="1"/>
</dbReference>
<dbReference type="NCBIfam" id="TIGR00159">
    <property type="entry name" value="diadenylate cyclase CdaA"/>
    <property type="match status" value="1"/>
</dbReference>
<evidence type="ECO:0000256" key="6">
    <source>
        <dbReference type="ARBA" id="ARBA00022741"/>
    </source>
</evidence>
<feature type="transmembrane region" description="Helical" evidence="10">
    <location>
        <begin position="68"/>
        <end position="85"/>
    </location>
</feature>
<keyword evidence="3 10" id="KW-0808">Transferase</keyword>
<evidence type="ECO:0000256" key="8">
    <source>
        <dbReference type="ARBA" id="ARBA00022989"/>
    </source>
</evidence>
<reference evidence="12 13" key="1">
    <citation type="submission" date="2017-01" db="EMBL/GenBank/DDBJ databases">
        <title>First insights into the biology of 'candidatus Vampirococcus archaeovorus'.</title>
        <authorList>
            <person name="Kizina J."/>
            <person name="Jordan S."/>
            <person name="Stueber K."/>
            <person name="Reinhardt R."/>
            <person name="Harder J."/>
        </authorList>
    </citation>
    <scope>NUCLEOTIDE SEQUENCE [LARGE SCALE GENOMIC DNA]</scope>
    <source>
        <strain evidence="12 13">LiM</strain>
    </source>
</reference>
<keyword evidence="8 10" id="KW-1133">Transmembrane helix</keyword>
<dbReference type="InterPro" id="IPR014046">
    <property type="entry name" value="C-di-AMP_synthase"/>
</dbReference>
<dbReference type="InterPro" id="IPR036888">
    <property type="entry name" value="DNA_integrity_DisA_N_sf"/>
</dbReference>
<comment type="caution">
    <text evidence="10">Lacks conserved residue(s) required for the propagation of feature annotation.</text>
</comment>
<dbReference type="PIRSF" id="PIRSF004793">
    <property type="entry name" value="UCP004793"/>
    <property type="match status" value="1"/>
</dbReference>
<protein>
    <recommendedName>
        <fullName evidence="10">Diadenylate cyclase</fullName>
        <shortName evidence="10">DAC</shortName>
        <ecNumber evidence="10">2.7.7.85</ecNumber>
    </recommendedName>
    <alternativeName>
        <fullName evidence="10">Cyclic-di-AMP synthase</fullName>
        <shortName evidence="10">c-di-AMP synthase</shortName>
    </alternativeName>
</protein>
<dbReference type="GO" id="GO:0006171">
    <property type="term" value="P:cAMP biosynthetic process"/>
    <property type="evidence" value="ECO:0007669"/>
    <property type="project" value="InterPro"/>
</dbReference>
<keyword evidence="6 10" id="KW-0547">Nucleotide-binding</keyword>
<evidence type="ECO:0000259" key="11">
    <source>
        <dbReference type="PROSITE" id="PS51794"/>
    </source>
</evidence>
<feature type="domain" description="DAC" evidence="11">
    <location>
        <begin position="86"/>
        <end position="244"/>
    </location>
</feature>
<evidence type="ECO:0000256" key="5">
    <source>
        <dbReference type="ARBA" id="ARBA00022695"/>
    </source>
</evidence>
<dbReference type="KEGG" id="vai:BU251_04895"/>
<dbReference type="Pfam" id="PF02457">
    <property type="entry name" value="DAC"/>
    <property type="match status" value="1"/>
</dbReference>
<organism evidence="12 13">
    <name type="scientific">Velamenicoccus archaeovorus</name>
    <dbReference type="NCBI Taxonomy" id="1930593"/>
    <lineage>
        <taxon>Bacteria</taxon>
        <taxon>Pseudomonadati</taxon>
        <taxon>Candidatus Omnitrophota</taxon>
        <taxon>Candidatus Velamenicoccus</taxon>
    </lineage>
</organism>
<keyword evidence="7 10" id="KW-0067">ATP-binding</keyword>
<comment type="similarity">
    <text evidence="10">Belongs to the adenylate cyclase family. DacA/CdaA subfamily.</text>
</comment>
<sequence length="264" mass="29460">MWNSIVEFVNIYWSVLKPVIEITILWFVFFRIMIFFEGTRAGQVWKGIFILVIAFFLAQKLGLNTLDWILTKLFAISVIAIIVIFQPELRFGLARLGQPHLFGTGLKEEEVDDLIRQLSSSLFYLSQRRIGGIVAIEREDRLKGYINSGILIQARITPELIETIFTPPSPLHDGGVIIQGNTLVAASCLFPLAQNPYLSHALGTRHRAALGISEETDAVVLVVSEETGLVSLAVGGRLTQGLTREEFSQALRDQLVQTKKHAVS</sequence>
<keyword evidence="5 10" id="KW-0548">Nucleotidyltransferase</keyword>
<dbReference type="OrthoDB" id="9807385at2"/>
<evidence type="ECO:0000256" key="7">
    <source>
        <dbReference type="ARBA" id="ARBA00022840"/>
    </source>
</evidence>
<evidence type="ECO:0000256" key="4">
    <source>
        <dbReference type="ARBA" id="ARBA00022692"/>
    </source>
</evidence>
<comment type="subunit">
    <text evidence="10">Probably a homodimer.</text>
</comment>
<dbReference type="GO" id="GO:0106408">
    <property type="term" value="F:diadenylate cyclase activity"/>
    <property type="evidence" value="ECO:0007669"/>
    <property type="project" value="UniProtKB-EC"/>
</dbReference>
<dbReference type="PANTHER" id="PTHR34185:SF1">
    <property type="entry name" value="DIADENYLATE CYCLASE"/>
    <property type="match status" value="1"/>
</dbReference>
<dbReference type="InterPro" id="IPR050338">
    <property type="entry name" value="DisA"/>
</dbReference>
<dbReference type="EC" id="2.7.7.85" evidence="10"/>
<dbReference type="InterPro" id="IPR034701">
    <property type="entry name" value="CdaA"/>
</dbReference>
<feature type="transmembrane region" description="Helical" evidence="10">
    <location>
        <begin position="12"/>
        <end position="32"/>
    </location>
</feature>
<dbReference type="GO" id="GO:0005524">
    <property type="term" value="F:ATP binding"/>
    <property type="evidence" value="ECO:0007669"/>
    <property type="project" value="UniProtKB-UniRule"/>
</dbReference>
<dbReference type="Pfam" id="PF19293">
    <property type="entry name" value="CdaA_N"/>
    <property type="match status" value="1"/>
</dbReference>
<proteinExistence type="inferred from homology"/>
<gene>
    <name evidence="10" type="primary">dacA</name>
    <name evidence="12" type="ORF">BU251_04895</name>
</gene>
<comment type="catalytic activity">
    <reaction evidence="1 10">
        <text>2 ATP = 3',3'-c-di-AMP + 2 diphosphate</text>
        <dbReference type="Rhea" id="RHEA:35655"/>
        <dbReference type="ChEBI" id="CHEBI:30616"/>
        <dbReference type="ChEBI" id="CHEBI:33019"/>
        <dbReference type="ChEBI" id="CHEBI:71500"/>
        <dbReference type="EC" id="2.7.7.85"/>
    </reaction>
</comment>
<evidence type="ECO:0000256" key="10">
    <source>
        <dbReference type="HAMAP-Rule" id="MF_01499"/>
    </source>
</evidence>
<feature type="transmembrane region" description="Helical" evidence="10">
    <location>
        <begin position="44"/>
        <end position="62"/>
    </location>
</feature>
<dbReference type="GO" id="GO:0004016">
    <property type="term" value="F:adenylate cyclase activity"/>
    <property type="evidence" value="ECO:0007669"/>
    <property type="project" value="UniProtKB-UniRule"/>
</dbReference>
<keyword evidence="9 10" id="KW-0472">Membrane</keyword>
<dbReference type="HAMAP" id="MF_01499">
    <property type="entry name" value="DacA"/>
    <property type="match status" value="1"/>
</dbReference>
<dbReference type="Gene3D" id="3.40.1700.10">
    <property type="entry name" value="DNA integrity scanning protein, DisA, N-terminal domain"/>
    <property type="match status" value="1"/>
</dbReference>
<dbReference type="RefSeq" id="WP_128699760.1">
    <property type="nucleotide sequence ID" value="NZ_CP019384.1"/>
</dbReference>
<evidence type="ECO:0000313" key="13">
    <source>
        <dbReference type="Proteomes" id="UP000287243"/>
    </source>
</evidence>
<dbReference type="Proteomes" id="UP000287243">
    <property type="component" value="Chromosome"/>
</dbReference>
<keyword evidence="2 10" id="KW-1003">Cell membrane</keyword>
<accession>A0A410P562</accession>
<dbReference type="InterPro" id="IPR045585">
    <property type="entry name" value="CdaA_N"/>
</dbReference>
<name>A0A410P562_VELA1</name>
<dbReference type="PANTHER" id="PTHR34185">
    <property type="entry name" value="DIADENYLATE CYCLASE"/>
    <property type="match status" value="1"/>
</dbReference>
<comment type="function">
    <text evidence="10">Catalyzes the condensation of 2 ATP molecules into cyclic di-AMP (c-di-AMP), a second messenger used to regulate differing processes in different bacteria.</text>
</comment>
<dbReference type="FunFam" id="3.40.1700.10:FF:000002">
    <property type="entry name" value="Diadenylate cyclase"/>
    <property type="match status" value="1"/>
</dbReference>